<organism evidence="2 3">
    <name type="scientific">Gracilariopsis chorda</name>
    <dbReference type="NCBI Taxonomy" id="448386"/>
    <lineage>
        <taxon>Eukaryota</taxon>
        <taxon>Rhodophyta</taxon>
        <taxon>Florideophyceae</taxon>
        <taxon>Rhodymeniophycidae</taxon>
        <taxon>Gracilariales</taxon>
        <taxon>Gracilariaceae</taxon>
        <taxon>Gracilariopsis</taxon>
    </lineage>
</organism>
<dbReference type="PANTHER" id="PTHR22734">
    <property type="entry name" value="U3 SMALL NUCLEOLAR RIBONUCLEOPROTEIN PROTEIN IMP4"/>
    <property type="match status" value="1"/>
</dbReference>
<dbReference type="GO" id="GO:0006364">
    <property type="term" value="P:rRNA processing"/>
    <property type="evidence" value="ECO:0007669"/>
    <property type="project" value="InterPro"/>
</dbReference>
<dbReference type="GO" id="GO:0005654">
    <property type="term" value="C:nucleoplasm"/>
    <property type="evidence" value="ECO:0007669"/>
    <property type="project" value="UniProtKB-ARBA"/>
</dbReference>
<dbReference type="SMART" id="SM00879">
    <property type="entry name" value="Brix"/>
    <property type="match status" value="1"/>
</dbReference>
<comment type="caution">
    <text evidence="2">The sequence shown here is derived from an EMBL/GenBank/DDBJ whole genome shotgun (WGS) entry which is preliminary data.</text>
</comment>
<name>A0A2V3IHF4_9FLOR</name>
<accession>A0A2V3IHF4</accession>
<dbReference type="GO" id="GO:0042134">
    <property type="term" value="F:rRNA primary transcript binding"/>
    <property type="evidence" value="ECO:0007669"/>
    <property type="project" value="InterPro"/>
</dbReference>
<dbReference type="Pfam" id="PF04427">
    <property type="entry name" value="Brix"/>
    <property type="match status" value="1"/>
</dbReference>
<proteinExistence type="predicted"/>
<dbReference type="PANTHER" id="PTHR22734:SF2">
    <property type="entry name" value="U3 SMALL NUCLEOLAR RIBONUCLEOPROTEIN PROTEIN IMP4"/>
    <property type="match status" value="1"/>
</dbReference>
<dbReference type="AlphaFoldDB" id="A0A2V3IHF4"/>
<dbReference type="Proteomes" id="UP000247409">
    <property type="component" value="Unassembled WGS sequence"/>
</dbReference>
<dbReference type="Gene3D" id="3.40.50.10480">
    <property type="entry name" value="Probable brix-domain ribosomal biogenesis protein"/>
    <property type="match status" value="1"/>
</dbReference>
<evidence type="ECO:0000313" key="2">
    <source>
        <dbReference type="EMBL" id="PXF41489.1"/>
    </source>
</evidence>
<keyword evidence="3" id="KW-1185">Reference proteome</keyword>
<dbReference type="InterPro" id="IPR044281">
    <property type="entry name" value="IMP4/RPF1"/>
</dbReference>
<dbReference type="FunFam" id="3.40.50.10480:FF:000001">
    <property type="entry name" value="IMP4, U3 small nucleolar ribonucleoprotein"/>
    <property type="match status" value="1"/>
</dbReference>
<dbReference type="OrthoDB" id="10253204at2759"/>
<sequence>MLRREARLRREYLYRKSLEGRRAADFDRRVAIRSALADGKRIPTELRNAEARLRHSDSFIDAQHDAPRTHVDDEYASATHAPPRVLVTTSRSPSSRLSQFAKELRLLFPNAQRLNRGSLLLSELVSCSCANGFTDVIVAHETRGQPDGLVVTHLPYGPTAFFNVSNCVMRHDVQQTLRNVSEAYPHLIFHNFNSALAQRVTSVLKHLFPAPKQHSRRVITFANFDDTISVRHHTFTTCTAAAHSKNDVQLTEAGPRFELQLYQLRLGTMDNKQADNEWVVRSHMSTARKRSVL</sequence>
<feature type="domain" description="Brix" evidence="1">
    <location>
        <begin position="83"/>
        <end position="270"/>
    </location>
</feature>
<dbReference type="GO" id="GO:0032040">
    <property type="term" value="C:small-subunit processome"/>
    <property type="evidence" value="ECO:0007669"/>
    <property type="project" value="TreeGrafter"/>
</dbReference>
<dbReference type="EMBL" id="NBIV01000214">
    <property type="protein sequence ID" value="PXF41489.1"/>
    <property type="molecule type" value="Genomic_DNA"/>
</dbReference>
<dbReference type="PROSITE" id="PS50833">
    <property type="entry name" value="BRIX"/>
    <property type="match status" value="1"/>
</dbReference>
<evidence type="ECO:0000313" key="3">
    <source>
        <dbReference type="Proteomes" id="UP000247409"/>
    </source>
</evidence>
<protein>
    <recommendedName>
        <fullName evidence="1">Brix domain-containing protein</fullName>
    </recommendedName>
</protein>
<dbReference type="SUPFAM" id="SSF52954">
    <property type="entry name" value="Class II aaRS ABD-related"/>
    <property type="match status" value="1"/>
</dbReference>
<dbReference type="STRING" id="448386.A0A2V3IHF4"/>
<evidence type="ECO:0000259" key="1">
    <source>
        <dbReference type="PROSITE" id="PS50833"/>
    </source>
</evidence>
<dbReference type="GO" id="GO:0042274">
    <property type="term" value="P:ribosomal small subunit biogenesis"/>
    <property type="evidence" value="ECO:0007669"/>
    <property type="project" value="UniProtKB-ARBA"/>
</dbReference>
<dbReference type="InterPro" id="IPR007109">
    <property type="entry name" value="Brix"/>
</dbReference>
<reference evidence="2 3" key="1">
    <citation type="journal article" date="2018" name="Mol. Biol. Evol.">
        <title>Analysis of the draft genome of the red seaweed Gracilariopsis chorda provides insights into genome size evolution in Rhodophyta.</title>
        <authorList>
            <person name="Lee J."/>
            <person name="Yang E.C."/>
            <person name="Graf L."/>
            <person name="Yang J.H."/>
            <person name="Qiu H."/>
            <person name="Zel Zion U."/>
            <person name="Chan C.X."/>
            <person name="Stephens T.G."/>
            <person name="Weber A.P.M."/>
            <person name="Boo G.H."/>
            <person name="Boo S.M."/>
            <person name="Kim K.M."/>
            <person name="Shin Y."/>
            <person name="Jung M."/>
            <person name="Lee S.J."/>
            <person name="Yim H.S."/>
            <person name="Lee J.H."/>
            <person name="Bhattacharya D."/>
            <person name="Yoon H.S."/>
        </authorList>
    </citation>
    <scope>NUCLEOTIDE SEQUENCE [LARGE SCALE GENOMIC DNA]</scope>
    <source>
        <strain evidence="2 3">SKKU-2015</strain>
        <tissue evidence="2">Whole body</tissue>
    </source>
</reference>
<gene>
    <name evidence="2" type="ORF">BWQ96_08796</name>
</gene>
<dbReference type="GO" id="GO:0034457">
    <property type="term" value="C:Mpp10 complex"/>
    <property type="evidence" value="ECO:0007669"/>
    <property type="project" value="UniProtKB-ARBA"/>
</dbReference>
<dbReference type="GO" id="GO:0030515">
    <property type="term" value="F:snoRNA binding"/>
    <property type="evidence" value="ECO:0007669"/>
    <property type="project" value="TreeGrafter"/>
</dbReference>